<evidence type="ECO:0000256" key="2">
    <source>
        <dbReference type="SAM" id="MobiDB-lite"/>
    </source>
</evidence>
<feature type="region of interest" description="Disordered" evidence="2">
    <location>
        <begin position="406"/>
        <end position="433"/>
    </location>
</feature>
<feature type="compositionally biased region" description="Gly residues" evidence="2">
    <location>
        <begin position="757"/>
        <end position="771"/>
    </location>
</feature>
<dbReference type="GO" id="GO:0005968">
    <property type="term" value="C:Rab-protein geranylgeranyltransferase complex"/>
    <property type="evidence" value="ECO:0007669"/>
    <property type="project" value="TreeGrafter"/>
</dbReference>
<dbReference type="GO" id="GO:0005092">
    <property type="term" value="F:GDP-dissociation inhibitor activity"/>
    <property type="evidence" value="ECO:0007669"/>
    <property type="project" value="InterPro"/>
</dbReference>
<feature type="region of interest" description="Disordered" evidence="2">
    <location>
        <begin position="597"/>
        <end position="636"/>
    </location>
</feature>
<feature type="region of interest" description="Disordered" evidence="2">
    <location>
        <begin position="756"/>
        <end position="780"/>
    </location>
</feature>
<dbReference type="Proteomes" id="UP001054857">
    <property type="component" value="Unassembled WGS sequence"/>
</dbReference>
<dbReference type="InterPro" id="IPR036188">
    <property type="entry name" value="FAD/NAD-bd_sf"/>
</dbReference>
<dbReference type="Gene3D" id="3.50.50.60">
    <property type="entry name" value="FAD/NAD(P)-binding domain"/>
    <property type="match status" value="2"/>
</dbReference>
<feature type="region of interest" description="Disordered" evidence="2">
    <location>
        <begin position="279"/>
        <end position="329"/>
    </location>
</feature>
<dbReference type="SUPFAM" id="SSF51905">
    <property type="entry name" value="FAD/NAD(P)-binding domain"/>
    <property type="match status" value="1"/>
</dbReference>
<sequence>MTWTMTPDSYDVVVIGSGLPECLVAASLVKSGKSVLIIDAVDTYGTDFASFTPAALQNALNEQAKQKTGDEGAPCATAASSASGANDAQNPHLPQQPNSANDGAQEHEHSLPACSPLSEPLPPGCRLLRLRQRPLPLSGLRAFAVAGEEGGGPADRRGYILDLVPKLVYQSEPLVDLLVRCRCHHYLEFKAVEGSYVLQDGALQPVPAGRADIFRDRRLGLADKRLLMRFIAGCVEARSGQGHLKDALSSASPLAAVLAAEGLPARLREVILYGIAMADTDQEPPPPPSSSATATATPSTDIQPVNGDGDVSSSPSTSPPALPPSLMTGAEGGAALELFTSSQGRFGQAGGAFMVPSYGWGSVAEAFVRLCAVHGAVTVLRQPVQGLVLAEGEAAAEVMSTAVAVEGEGRGGEAGDGKGSSEGSSRDGGSSGGGSRCVGIVTAAGQLVRCGTVVAGAGTLRCLEGAASPSLEGPSRELVSRAVVVLDSSLISQPQTHQQPQPTHGSSQSGIAAQSLLTVVVPPRSPGCGSGGGGHLGNPHPVRALQTGASTCVCPQGRFLLYLSTPATSPSASAHDDLCPCLAALTDTSGLRDLATAPTAPTATATTTTTSPSGLQDATTSSSATEAATTDATAAGPAASCRPRALRAWFYRQPVLHRCGVAAAATAAGSAGAGAGPEATAAGTAAAATTGACVEEAGGLVTRRSGGGLPGGVVLLPGPDGSLAGYGEVLRTTEAAFRSAFPGVAWLSEVNFAPAGAAGGSGGEGEGGGAEGALERGEEDDAIDELSAALAKLKDA</sequence>
<protein>
    <submittedName>
        <fullName evidence="3">Uncharacterized protein</fullName>
    </submittedName>
</protein>
<gene>
    <name evidence="3" type="ORF">Agub_g2124</name>
</gene>
<proteinExistence type="inferred from homology"/>
<feature type="compositionally biased region" description="Basic and acidic residues" evidence="2">
    <location>
        <begin position="407"/>
        <end position="416"/>
    </location>
</feature>
<name>A0AAD3HHV4_9CHLO</name>
<dbReference type="Pfam" id="PF00996">
    <property type="entry name" value="GDI"/>
    <property type="match status" value="3"/>
</dbReference>
<feature type="compositionally biased region" description="Low complexity" evidence="2">
    <location>
        <begin position="618"/>
        <end position="636"/>
    </location>
</feature>
<dbReference type="GO" id="GO:0005634">
    <property type="term" value="C:nucleus"/>
    <property type="evidence" value="ECO:0007669"/>
    <property type="project" value="TreeGrafter"/>
</dbReference>
<dbReference type="PRINTS" id="PR00891">
    <property type="entry name" value="RABGDIREP"/>
</dbReference>
<evidence type="ECO:0000313" key="4">
    <source>
        <dbReference type="Proteomes" id="UP001054857"/>
    </source>
</evidence>
<dbReference type="PANTHER" id="PTHR11787">
    <property type="entry name" value="RAB GDP-DISSOCIATION INHIBITOR"/>
    <property type="match status" value="1"/>
</dbReference>
<feature type="compositionally biased region" description="Low complexity" evidence="2">
    <location>
        <begin position="597"/>
        <end position="610"/>
    </location>
</feature>
<dbReference type="SUPFAM" id="SSF54373">
    <property type="entry name" value="FAD-linked reductases, C-terminal domain"/>
    <property type="match status" value="1"/>
</dbReference>
<dbReference type="Gene3D" id="3.30.519.10">
    <property type="entry name" value="Guanine Nucleotide Dissociation Inhibitor, domain 2"/>
    <property type="match status" value="1"/>
</dbReference>
<comment type="caution">
    <text evidence="3">The sequence shown here is derived from an EMBL/GenBank/DDBJ whole genome shotgun (WGS) entry which is preliminary data.</text>
</comment>
<dbReference type="GO" id="GO:0016192">
    <property type="term" value="P:vesicle-mediated transport"/>
    <property type="evidence" value="ECO:0007669"/>
    <property type="project" value="TreeGrafter"/>
</dbReference>
<feature type="compositionally biased region" description="Polar residues" evidence="2">
    <location>
        <begin position="78"/>
        <end position="102"/>
    </location>
</feature>
<evidence type="ECO:0000313" key="3">
    <source>
        <dbReference type="EMBL" id="GFR41437.1"/>
    </source>
</evidence>
<dbReference type="PANTHER" id="PTHR11787:SF4">
    <property type="entry name" value="CHM, RAB ESCORT PROTEIN 1"/>
    <property type="match status" value="1"/>
</dbReference>
<dbReference type="EMBL" id="BMAR01000001">
    <property type="protein sequence ID" value="GFR41437.1"/>
    <property type="molecule type" value="Genomic_DNA"/>
</dbReference>
<dbReference type="InterPro" id="IPR018203">
    <property type="entry name" value="GDP_dissociation_inhibitor"/>
</dbReference>
<dbReference type="GO" id="GO:0007264">
    <property type="term" value="P:small GTPase-mediated signal transduction"/>
    <property type="evidence" value="ECO:0007669"/>
    <property type="project" value="InterPro"/>
</dbReference>
<dbReference type="GO" id="GO:0005829">
    <property type="term" value="C:cytosol"/>
    <property type="evidence" value="ECO:0007669"/>
    <property type="project" value="TreeGrafter"/>
</dbReference>
<reference evidence="3 4" key="1">
    <citation type="journal article" date="2021" name="Sci. Rep.">
        <title>Genome sequencing of the multicellular alga Astrephomene provides insights into convergent evolution of germ-soma differentiation.</title>
        <authorList>
            <person name="Yamashita S."/>
            <person name="Yamamoto K."/>
            <person name="Matsuzaki R."/>
            <person name="Suzuki S."/>
            <person name="Yamaguchi H."/>
            <person name="Hirooka S."/>
            <person name="Minakuchi Y."/>
            <person name="Miyagishima S."/>
            <person name="Kawachi M."/>
            <person name="Toyoda A."/>
            <person name="Nozaki H."/>
        </authorList>
    </citation>
    <scope>NUCLEOTIDE SEQUENCE [LARGE SCALE GENOMIC DNA]</scope>
    <source>
        <strain evidence="3 4">NIES-4017</strain>
    </source>
</reference>
<accession>A0AAD3HHV4</accession>
<evidence type="ECO:0000256" key="1">
    <source>
        <dbReference type="ARBA" id="ARBA00005593"/>
    </source>
</evidence>
<dbReference type="AlphaFoldDB" id="A0AAD3HHV4"/>
<keyword evidence="4" id="KW-1185">Reference proteome</keyword>
<comment type="similarity">
    <text evidence="1">Belongs to the Rab GDI family.</text>
</comment>
<organism evidence="3 4">
    <name type="scientific">Astrephomene gubernaculifera</name>
    <dbReference type="NCBI Taxonomy" id="47775"/>
    <lineage>
        <taxon>Eukaryota</taxon>
        <taxon>Viridiplantae</taxon>
        <taxon>Chlorophyta</taxon>
        <taxon>core chlorophytes</taxon>
        <taxon>Chlorophyceae</taxon>
        <taxon>CS clade</taxon>
        <taxon>Chlamydomonadales</taxon>
        <taxon>Astrephomenaceae</taxon>
        <taxon>Astrephomene</taxon>
    </lineage>
</organism>
<feature type="region of interest" description="Disordered" evidence="2">
    <location>
        <begin position="62"/>
        <end position="117"/>
    </location>
</feature>
<feature type="compositionally biased region" description="Low complexity" evidence="2">
    <location>
        <begin position="290"/>
        <end position="300"/>
    </location>
</feature>